<keyword evidence="4 8" id="KW-0812">Transmembrane</keyword>
<dbReference type="Pfam" id="PF11984">
    <property type="entry name" value="DUF3485"/>
    <property type="match status" value="1"/>
</dbReference>
<dbReference type="NCBIfam" id="TIGR02914">
    <property type="entry name" value="EpsI_fam"/>
    <property type="match status" value="1"/>
</dbReference>
<dbReference type="InterPro" id="IPR017540">
    <property type="entry name" value="Exosortase-1"/>
</dbReference>
<evidence type="ECO:0000256" key="8">
    <source>
        <dbReference type="SAM" id="Phobius"/>
    </source>
</evidence>
<dbReference type="RefSeq" id="WP_256609365.1">
    <property type="nucleotide sequence ID" value="NZ_JANIBM010000002.1"/>
</dbReference>
<dbReference type="NCBIfam" id="TIGR02602">
    <property type="entry name" value="8TM_EpsH"/>
    <property type="match status" value="1"/>
</dbReference>
<keyword evidence="7 8" id="KW-0472">Membrane</keyword>
<feature type="transmembrane region" description="Helical" evidence="8">
    <location>
        <begin position="253"/>
        <end position="273"/>
    </location>
</feature>
<dbReference type="InterPro" id="IPR014263">
    <property type="entry name" value="Methanolan_biosynth_EpsI"/>
</dbReference>
<keyword evidence="3" id="KW-0645">Protease</keyword>
<dbReference type="EMBL" id="JANIBM010000002">
    <property type="protein sequence ID" value="MCQ8179986.1"/>
    <property type="molecule type" value="Genomic_DNA"/>
</dbReference>
<dbReference type="GO" id="GO:0016787">
    <property type="term" value="F:hydrolase activity"/>
    <property type="evidence" value="ECO:0007669"/>
    <property type="project" value="UniProtKB-KW"/>
</dbReference>
<protein>
    <submittedName>
        <fullName evidence="10">Exosortase A</fullName>
        <ecNumber evidence="10">3.4.22.-</ecNumber>
    </submittedName>
</protein>
<evidence type="ECO:0000313" key="11">
    <source>
        <dbReference type="Proteomes" id="UP001524569"/>
    </source>
</evidence>
<keyword evidence="6 8" id="KW-1133">Transmembrane helix</keyword>
<organism evidence="10 11">
    <name type="scientific">Methylomonas aurea</name>
    <dbReference type="NCBI Taxonomy" id="2952224"/>
    <lineage>
        <taxon>Bacteria</taxon>
        <taxon>Pseudomonadati</taxon>
        <taxon>Pseudomonadota</taxon>
        <taxon>Gammaproteobacteria</taxon>
        <taxon>Methylococcales</taxon>
        <taxon>Methylococcaceae</taxon>
        <taxon>Methylomonas</taxon>
    </lineage>
</organism>
<dbReference type="NCBIfam" id="TIGR03109">
    <property type="entry name" value="exosort_XrtA"/>
    <property type="match status" value="1"/>
</dbReference>
<gene>
    <name evidence="10" type="primary">xrtA</name>
    <name evidence="10" type="ORF">NP603_02585</name>
</gene>
<comment type="subcellular location">
    <subcellularLocation>
        <location evidence="1">Cell membrane</location>
        <topology evidence="1">Multi-pass membrane protein</topology>
    </subcellularLocation>
</comment>
<keyword evidence="11" id="KW-1185">Reference proteome</keyword>
<feature type="transmembrane region" description="Helical" evidence="8">
    <location>
        <begin position="74"/>
        <end position="92"/>
    </location>
</feature>
<sequence length="504" mass="56629">MTDRIGLPQHWRKPLAGVLVVTMFSLAVFVETWTSIVAIWSRSETFTHGYLVAPTSLWLIWLHRQQYRNLQADFSWVGLLFSVAGGFLWLVADLVHVLVVQQWAVVAILASSLWAVLGTGVVSSMLFPILFLFLMVPFGEAFIPPLMDYTATFVVTLLRLTGISVYREGLFFTLTSGNWSVVEGCSGLRYLIASFTLGTVYAYLNYTSYKKRAVFIAVSFLAPIIANGFRAYMIVMIGHLSSMKLATGVDHIVYGWVFFGIVMFALFYIGSFWHDAPDSPETSVQEEAQADAEIASEPRYHWFGLAVILFCLSVWPPISHGLSGLQNSNVMVPERFSQPRLDTWQPAEAPDWGWEPNFQGVVAEARTFLKNGQAVVGLYFANFGDESQGGELVNSQNYLVPQKHKVWRILRDSDHPFAPASGHFAVVEEAVLNSSQRDLLVWRWYRIGDKTTNNAYLAKWWQLVKRLSGDSAPELLVVIYTEVVNQDFDTARDNLGQIAQACCS</sequence>
<keyword evidence="5 10" id="KW-0378">Hydrolase</keyword>
<evidence type="ECO:0000259" key="9">
    <source>
        <dbReference type="Pfam" id="PF11984"/>
    </source>
</evidence>
<feature type="transmembrane region" description="Helical" evidence="8">
    <location>
        <begin position="300"/>
        <end position="318"/>
    </location>
</feature>
<feature type="domain" description="Methanolan biosynthesis EpsI" evidence="9">
    <location>
        <begin position="338"/>
        <end position="495"/>
    </location>
</feature>
<dbReference type="InterPro" id="IPR026392">
    <property type="entry name" value="Exo/Archaeosortase_dom"/>
</dbReference>
<dbReference type="EC" id="3.4.22.-" evidence="10"/>
<evidence type="ECO:0000256" key="6">
    <source>
        <dbReference type="ARBA" id="ARBA00022989"/>
    </source>
</evidence>
<dbReference type="NCBIfam" id="TIGR04178">
    <property type="entry name" value="exo_archaeo"/>
    <property type="match status" value="1"/>
</dbReference>
<evidence type="ECO:0000256" key="3">
    <source>
        <dbReference type="ARBA" id="ARBA00022670"/>
    </source>
</evidence>
<evidence type="ECO:0000256" key="5">
    <source>
        <dbReference type="ARBA" id="ARBA00022801"/>
    </source>
</evidence>
<evidence type="ECO:0000313" key="10">
    <source>
        <dbReference type="EMBL" id="MCQ8179986.1"/>
    </source>
</evidence>
<dbReference type="InterPro" id="IPR019127">
    <property type="entry name" value="Exosortase"/>
</dbReference>
<feature type="transmembrane region" description="Helical" evidence="8">
    <location>
        <begin position="146"/>
        <end position="167"/>
    </location>
</feature>
<dbReference type="InterPro" id="IPR013426">
    <property type="entry name" value="EpsH-like"/>
</dbReference>
<feature type="transmembrane region" description="Helical" evidence="8">
    <location>
        <begin position="104"/>
        <end position="134"/>
    </location>
</feature>
<keyword evidence="2" id="KW-1003">Cell membrane</keyword>
<proteinExistence type="predicted"/>
<dbReference type="Proteomes" id="UP001524569">
    <property type="component" value="Unassembled WGS sequence"/>
</dbReference>
<feature type="transmembrane region" description="Helical" evidence="8">
    <location>
        <begin position="15"/>
        <end position="40"/>
    </location>
</feature>
<evidence type="ECO:0000256" key="1">
    <source>
        <dbReference type="ARBA" id="ARBA00004651"/>
    </source>
</evidence>
<feature type="transmembrane region" description="Helical" evidence="8">
    <location>
        <begin position="213"/>
        <end position="233"/>
    </location>
</feature>
<dbReference type="Pfam" id="PF09721">
    <property type="entry name" value="Exosortase_EpsH"/>
    <property type="match status" value="1"/>
</dbReference>
<evidence type="ECO:0000256" key="4">
    <source>
        <dbReference type="ARBA" id="ARBA00022692"/>
    </source>
</evidence>
<accession>A0ABT1UCP5</accession>
<reference evidence="10 11" key="1">
    <citation type="submission" date="2022-07" db="EMBL/GenBank/DDBJ databases">
        <title>Methylomonas rivi sp. nov., Methylomonas rosea sp. nov., Methylomonas aureus sp. nov. and Methylomonas subterranea sp. nov., four novel methanotrophs isolated from a freshwater creek and the deep terrestrial subsurface.</title>
        <authorList>
            <person name="Abin C."/>
            <person name="Sankaranarayanan K."/>
            <person name="Garner C."/>
            <person name="Sindelar R."/>
            <person name="Kotary K."/>
            <person name="Garner R."/>
            <person name="Barclay S."/>
            <person name="Lawson P."/>
            <person name="Krumholz L."/>
        </authorList>
    </citation>
    <scope>NUCLEOTIDE SEQUENCE [LARGE SCALE GENOMIC DNA]</scope>
    <source>
        <strain evidence="10 11">SURF-1</strain>
    </source>
</reference>
<name>A0ABT1UCP5_9GAMM</name>
<feature type="transmembrane region" description="Helical" evidence="8">
    <location>
        <begin position="187"/>
        <end position="206"/>
    </location>
</feature>
<evidence type="ECO:0000256" key="7">
    <source>
        <dbReference type="ARBA" id="ARBA00023136"/>
    </source>
</evidence>
<comment type="caution">
    <text evidence="10">The sequence shown here is derived from an EMBL/GenBank/DDBJ whole genome shotgun (WGS) entry which is preliminary data.</text>
</comment>
<evidence type="ECO:0000256" key="2">
    <source>
        <dbReference type="ARBA" id="ARBA00022475"/>
    </source>
</evidence>